<comment type="caution">
    <text evidence="2">The sequence shown here is derived from an EMBL/GenBank/DDBJ whole genome shotgun (WGS) entry which is preliminary data.</text>
</comment>
<reference evidence="2" key="2">
    <citation type="submission" date="2020-06" db="EMBL/GenBank/DDBJ databases">
        <title>Helianthus annuus Genome sequencing and assembly Release 2.</title>
        <authorList>
            <person name="Gouzy J."/>
            <person name="Langlade N."/>
            <person name="Munos S."/>
        </authorList>
    </citation>
    <scope>NUCLEOTIDE SEQUENCE</scope>
    <source>
        <tissue evidence="2">Leaves</tissue>
    </source>
</reference>
<proteinExistence type="predicted"/>
<feature type="signal peptide" evidence="1">
    <location>
        <begin position="1"/>
        <end position="20"/>
    </location>
</feature>
<evidence type="ECO:0000256" key="1">
    <source>
        <dbReference type="SAM" id="SignalP"/>
    </source>
</evidence>
<reference evidence="2" key="1">
    <citation type="journal article" date="2017" name="Nature">
        <title>The sunflower genome provides insights into oil metabolism, flowering and Asterid evolution.</title>
        <authorList>
            <person name="Badouin H."/>
            <person name="Gouzy J."/>
            <person name="Grassa C.J."/>
            <person name="Murat F."/>
            <person name="Staton S.E."/>
            <person name="Cottret L."/>
            <person name="Lelandais-Briere C."/>
            <person name="Owens G.L."/>
            <person name="Carrere S."/>
            <person name="Mayjonade B."/>
            <person name="Legrand L."/>
            <person name="Gill N."/>
            <person name="Kane N.C."/>
            <person name="Bowers J.E."/>
            <person name="Hubner S."/>
            <person name="Bellec A."/>
            <person name="Berard A."/>
            <person name="Berges H."/>
            <person name="Blanchet N."/>
            <person name="Boniface M.C."/>
            <person name="Brunel D."/>
            <person name="Catrice O."/>
            <person name="Chaidir N."/>
            <person name="Claudel C."/>
            <person name="Donnadieu C."/>
            <person name="Faraut T."/>
            <person name="Fievet G."/>
            <person name="Helmstetter N."/>
            <person name="King M."/>
            <person name="Knapp S.J."/>
            <person name="Lai Z."/>
            <person name="Le Paslier M.C."/>
            <person name="Lippi Y."/>
            <person name="Lorenzon L."/>
            <person name="Mandel J.R."/>
            <person name="Marage G."/>
            <person name="Marchand G."/>
            <person name="Marquand E."/>
            <person name="Bret-Mestries E."/>
            <person name="Morien E."/>
            <person name="Nambeesan S."/>
            <person name="Nguyen T."/>
            <person name="Pegot-Espagnet P."/>
            <person name="Pouilly N."/>
            <person name="Raftis F."/>
            <person name="Sallet E."/>
            <person name="Schiex T."/>
            <person name="Thomas J."/>
            <person name="Vandecasteele C."/>
            <person name="Vares D."/>
            <person name="Vear F."/>
            <person name="Vautrin S."/>
            <person name="Crespi M."/>
            <person name="Mangin B."/>
            <person name="Burke J.M."/>
            <person name="Salse J."/>
            <person name="Munos S."/>
            <person name="Vincourt P."/>
            <person name="Rieseberg L.H."/>
            <person name="Langlade N.B."/>
        </authorList>
    </citation>
    <scope>NUCLEOTIDE SEQUENCE</scope>
    <source>
        <tissue evidence="2">Leaves</tissue>
    </source>
</reference>
<evidence type="ECO:0000313" key="3">
    <source>
        <dbReference type="Proteomes" id="UP000215914"/>
    </source>
</evidence>
<feature type="chain" id="PRO_5039910383" description="Terpenoid cyclases/protein prenyltransferase alpha-alpha toroid" evidence="1">
    <location>
        <begin position="21"/>
        <end position="49"/>
    </location>
</feature>
<dbReference type="EMBL" id="MNCJ02000327">
    <property type="protein sequence ID" value="KAF5776177.1"/>
    <property type="molecule type" value="Genomic_DNA"/>
</dbReference>
<gene>
    <name evidence="2" type="ORF">HanXRQr2_Chr12g0521371</name>
</gene>
<name>A0A9K3EMT3_HELAN</name>
<evidence type="ECO:0008006" key="4">
    <source>
        <dbReference type="Google" id="ProtNLM"/>
    </source>
</evidence>
<evidence type="ECO:0000313" key="2">
    <source>
        <dbReference type="EMBL" id="KAF5776177.1"/>
    </source>
</evidence>
<keyword evidence="3" id="KW-1185">Reference proteome</keyword>
<sequence>MHPYDLFFFMKLGLLAKYLAITTDQLLLQGDETKARFWVDNWIEGGPLW</sequence>
<keyword evidence="1" id="KW-0732">Signal</keyword>
<accession>A0A9K3EMT3</accession>
<dbReference type="Proteomes" id="UP000215914">
    <property type="component" value="Unassembled WGS sequence"/>
</dbReference>
<dbReference type="AlphaFoldDB" id="A0A9K3EMT3"/>
<protein>
    <recommendedName>
        <fullName evidence="4">Terpenoid cyclases/protein prenyltransferase alpha-alpha toroid</fullName>
    </recommendedName>
</protein>
<dbReference type="Gramene" id="mRNA:HanXRQr2_Chr12g0521371">
    <property type="protein sequence ID" value="mRNA:HanXRQr2_Chr12g0521371"/>
    <property type="gene ID" value="HanXRQr2_Chr12g0521371"/>
</dbReference>
<organism evidence="2 3">
    <name type="scientific">Helianthus annuus</name>
    <name type="common">Common sunflower</name>
    <dbReference type="NCBI Taxonomy" id="4232"/>
    <lineage>
        <taxon>Eukaryota</taxon>
        <taxon>Viridiplantae</taxon>
        <taxon>Streptophyta</taxon>
        <taxon>Embryophyta</taxon>
        <taxon>Tracheophyta</taxon>
        <taxon>Spermatophyta</taxon>
        <taxon>Magnoliopsida</taxon>
        <taxon>eudicotyledons</taxon>
        <taxon>Gunneridae</taxon>
        <taxon>Pentapetalae</taxon>
        <taxon>asterids</taxon>
        <taxon>campanulids</taxon>
        <taxon>Asterales</taxon>
        <taxon>Asteraceae</taxon>
        <taxon>Asteroideae</taxon>
        <taxon>Heliantheae alliance</taxon>
        <taxon>Heliantheae</taxon>
        <taxon>Helianthus</taxon>
    </lineage>
</organism>